<keyword evidence="5" id="KW-1185">Reference proteome</keyword>
<dbReference type="RefSeq" id="XP_007913410.1">
    <property type="nucleotide sequence ID" value="XM_007915219.1"/>
</dbReference>
<dbReference type="SUPFAM" id="SSF52025">
    <property type="entry name" value="PA domain"/>
    <property type="match status" value="1"/>
</dbReference>
<dbReference type="GeneID" id="19322937"/>
<feature type="region of interest" description="Disordered" evidence="1">
    <location>
        <begin position="317"/>
        <end position="363"/>
    </location>
</feature>
<dbReference type="InterPro" id="IPR046450">
    <property type="entry name" value="PA_dom_sf"/>
</dbReference>
<accession>R8BR76</accession>
<feature type="compositionally biased region" description="Low complexity" evidence="1">
    <location>
        <begin position="324"/>
        <end position="338"/>
    </location>
</feature>
<evidence type="ECO:0000313" key="4">
    <source>
        <dbReference type="EMBL" id="EOO01839.1"/>
    </source>
</evidence>
<keyword evidence="2" id="KW-0472">Membrane</keyword>
<dbReference type="KEGG" id="tmn:UCRPA7_2666"/>
<dbReference type="Proteomes" id="UP000014074">
    <property type="component" value="Unassembled WGS sequence"/>
</dbReference>
<evidence type="ECO:0000313" key="5">
    <source>
        <dbReference type="Proteomes" id="UP000014074"/>
    </source>
</evidence>
<dbReference type="InterPro" id="IPR003137">
    <property type="entry name" value="PA_domain"/>
</dbReference>
<dbReference type="eggNOG" id="KOG0800">
    <property type="taxonomic scope" value="Eukaryota"/>
</dbReference>
<feature type="compositionally biased region" description="Basic and acidic residues" evidence="1">
    <location>
        <begin position="413"/>
        <end position="429"/>
    </location>
</feature>
<dbReference type="Gene3D" id="3.50.30.30">
    <property type="match status" value="1"/>
</dbReference>
<evidence type="ECO:0000259" key="3">
    <source>
        <dbReference type="Pfam" id="PF02225"/>
    </source>
</evidence>
<keyword evidence="2" id="KW-0812">Transmembrane</keyword>
<organism evidence="4 5">
    <name type="scientific">Phaeoacremonium minimum (strain UCR-PA7)</name>
    <name type="common">Esca disease fungus</name>
    <name type="synonym">Togninia minima</name>
    <dbReference type="NCBI Taxonomy" id="1286976"/>
    <lineage>
        <taxon>Eukaryota</taxon>
        <taxon>Fungi</taxon>
        <taxon>Dikarya</taxon>
        <taxon>Ascomycota</taxon>
        <taxon>Pezizomycotina</taxon>
        <taxon>Sordariomycetes</taxon>
        <taxon>Sordariomycetidae</taxon>
        <taxon>Togniniales</taxon>
        <taxon>Togniniaceae</taxon>
        <taxon>Phaeoacremonium</taxon>
    </lineage>
</organism>
<dbReference type="HOGENOM" id="CLU_007230_0_0_1"/>
<feature type="transmembrane region" description="Helical" evidence="2">
    <location>
        <begin position="543"/>
        <end position="563"/>
    </location>
</feature>
<feature type="region of interest" description="Disordered" evidence="1">
    <location>
        <begin position="413"/>
        <end position="486"/>
    </location>
</feature>
<sequence>MRPPRIAILVLFFAATLFLFCRSITSIRRTAPIITPATPQRSTFRSFFSFTAPFTLFPPNAAISLFDDNSTFFPARPAAFGPNLPSNGLSGQLWIGSGFADENLADGEGEGELGCSDLAGFEEGLANLELKTATNSLSVKSKAGGVATKGKNSKRDGLPTVPAVDRTAALDLQPQQNSRPEDDGTDDYLHQGLSPKAPGREIPPSGTSHADIQSIQETAEITGKIVLLSRGGCGFLEKVKWAQRRGAIALIVGDNQKGGPLIQMFARGDTSNVTIPAIFTSRTTAHLLSSLMQPGSFIEDILDENGNPVLKVQQSDKVRKKGKQPATAIAAPAPKKTTVTGSSTGRVAKKNAEKQSRKALRSKSEPSWLSRLFTWGRHSGAAEERSRPPSSGQLDWVLVEDWSDEKDKIIKNSLEKASGRGGESQRGEEQGSGDGFQIGVQDWRDPDLVESSGSSQGSNTGVFAKTGGNKDNNGPEGGSITPGGLMSKIFGDDDGADFSNTRPQPDPIHTPIVQQTPPADKIHEGLWITITPTGSATPFFDTLLVLVISPLITLCVVYALLLLRARIRRRRWRAPKSVVERLPVTITTQLIPHDASVAGLITAKAEVSDNYWYSGRG</sequence>
<feature type="region of interest" description="Disordered" evidence="1">
    <location>
        <begin position="143"/>
        <end position="209"/>
    </location>
</feature>
<dbReference type="CDD" id="cd04813">
    <property type="entry name" value="PA_1"/>
    <property type="match status" value="1"/>
</dbReference>
<protein>
    <submittedName>
        <fullName evidence="4">Putative ring-9 protein</fullName>
    </submittedName>
</protein>
<dbReference type="OrthoDB" id="5357315at2759"/>
<dbReference type="AlphaFoldDB" id="R8BR76"/>
<dbReference type="Pfam" id="PF02225">
    <property type="entry name" value="PA"/>
    <property type="match status" value="1"/>
</dbReference>
<gene>
    <name evidence="4" type="ORF">UCRPA7_2666</name>
</gene>
<reference evidence="5" key="1">
    <citation type="journal article" date="2013" name="Genome Announc.">
        <title>Draft genome sequence of the ascomycete Phaeoacremonium aleophilum strain UCR-PA7, a causal agent of the esca disease complex in grapevines.</title>
        <authorList>
            <person name="Blanco-Ulate B."/>
            <person name="Rolshausen P."/>
            <person name="Cantu D."/>
        </authorList>
    </citation>
    <scope>NUCLEOTIDE SEQUENCE [LARGE SCALE GENOMIC DNA]</scope>
    <source>
        <strain evidence="5">UCR-PA7</strain>
    </source>
</reference>
<proteinExistence type="predicted"/>
<evidence type="ECO:0000256" key="1">
    <source>
        <dbReference type="SAM" id="MobiDB-lite"/>
    </source>
</evidence>
<feature type="compositionally biased region" description="Polar residues" evidence="1">
    <location>
        <begin position="451"/>
        <end position="461"/>
    </location>
</feature>
<name>R8BR76_PHAM7</name>
<evidence type="ECO:0000256" key="2">
    <source>
        <dbReference type="SAM" id="Phobius"/>
    </source>
</evidence>
<feature type="domain" description="PA" evidence="3">
    <location>
        <begin position="216"/>
        <end position="287"/>
    </location>
</feature>
<keyword evidence="2" id="KW-1133">Transmembrane helix</keyword>
<dbReference type="EMBL" id="KB932956">
    <property type="protein sequence ID" value="EOO01839.1"/>
    <property type="molecule type" value="Genomic_DNA"/>
</dbReference>